<protein>
    <submittedName>
        <fullName evidence="1">CLUMA_CG012249, isoform A</fullName>
    </submittedName>
</protein>
<proteinExistence type="predicted"/>
<dbReference type="AlphaFoldDB" id="A0A1J1IEH9"/>
<gene>
    <name evidence="1" type="ORF">CLUMA_CG012249</name>
</gene>
<accession>A0A1J1IEH9</accession>
<reference evidence="1 2" key="1">
    <citation type="submission" date="2015-04" db="EMBL/GenBank/DDBJ databases">
        <authorList>
            <person name="Syromyatnikov M.Y."/>
            <person name="Popov V.N."/>
        </authorList>
    </citation>
    <scope>NUCLEOTIDE SEQUENCE [LARGE SCALE GENOMIC DNA]</scope>
</reference>
<dbReference type="Proteomes" id="UP000183832">
    <property type="component" value="Unassembled WGS sequence"/>
</dbReference>
<dbReference type="EMBL" id="CVRI01000048">
    <property type="protein sequence ID" value="CRK98624.1"/>
    <property type="molecule type" value="Genomic_DNA"/>
</dbReference>
<evidence type="ECO:0000313" key="2">
    <source>
        <dbReference type="Proteomes" id="UP000183832"/>
    </source>
</evidence>
<organism evidence="1 2">
    <name type="scientific">Clunio marinus</name>
    <dbReference type="NCBI Taxonomy" id="568069"/>
    <lineage>
        <taxon>Eukaryota</taxon>
        <taxon>Metazoa</taxon>
        <taxon>Ecdysozoa</taxon>
        <taxon>Arthropoda</taxon>
        <taxon>Hexapoda</taxon>
        <taxon>Insecta</taxon>
        <taxon>Pterygota</taxon>
        <taxon>Neoptera</taxon>
        <taxon>Endopterygota</taxon>
        <taxon>Diptera</taxon>
        <taxon>Nematocera</taxon>
        <taxon>Chironomoidea</taxon>
        <taxon>Chironomidae</taxon>
        <taxon>Clunio</taxon>
    </lineage>
</organism>
<dbReference type="InterPro" id="IPR032675">
    <property type="entry name" value="LRR_dom_sf"/>
</dbReference>
<sequence>MNREFPTIIKYEKNLKHDLKFKLDRIREVGTCSPQKFRTTVEDKNVSSVNNLYDSFDIVQFYGEKQSCPYFPVNLGSHFLRLQVLVIRNSNLQFLFSNDLDELNDLRVFDVSSNPIEYFPSIAKKYHLIIQIKHLPNLYIRRFGLEAQELENETDDAGSRLDTIFSVVPSNAQGADDVRSFSVPMLSEDSVDREISVNVEAFAKFSEDGSSSKKFGSINLR</sequence>
<keyword evidence="2" id="KW-1185">Reference proteome</keyword>
<dbReference type="Gene3D" id="3.80.10.10">
    <property type="entry name" value="Ribonuclease Inhibitor"/>
    <property type="match status" value="1"/>
</dbReference>
<name>A0A1J1IEH9_9DIPT</name>
<evidence type="ECO:0000313" key="1">
    <source>
        <dbReference type="EMBL" id="CRK98624.1"/>
    </source>
</evidence>